<dbReference type="InterPro" id="IPR011992">
    <property type="entry name" value="EF-hand-dom_pair"/>
</dbReference>
<keyword evidence="3" id="KW-0732">Signal</keyword>
<dbReference type="Gene3D" id="1.10.238.10">
    <property type="entry name" value="EF-hand"/>
    <property type="match status" value="1"/>
</dbReference>
<sequence length="170" mass="18126">MMPTKSVAILFTAALALAAASVVGAQSAGGVAATPTIAVGEPDPTAHRLPVHPQQQEQQVEATFDAWDVDHNGSLSKQEFINGWRQLRQEGAVLQQLRAQFNALDVDKSGSLDAHEYAQMALVKRLGKSAPSFSSFDANKNGRLEFAEYVNAVRQLTAAKPATATTAKQP</sequence>
<dbReference type="PANTHER" id="PTHR45942">
    <property type="entry name" value="PROTEIN PHOSPATASE 3 REGULATORY SUBUNIT B ALPHA ISOFORM TYPE 1"/>
    <property type="match status" value="1"/>
</dbReference>
<dbReference type="EMBL" id="BMXT01000001">
    <property type="protein sequence ID" value="GGY17496.1"/>
    <property type="molecule type" value="Genomic_DNA"/>
</dbReference>
<evidence type="ECO:0000256" key="2">
    <source>
        <dbReference type="ARBA" id="ARBA00022737"/>
    </source>
</evidence>
<feature type="domain" description="EF-hand" evidence="4">
    <location>
        <begin position="133"/>
        <end position="159"/>
    </location>
</feature>
<evidence type="ECO:0000259" key="4">
    <source>
        <dbReference type="PROSITE" id="PS50222"/>
    </source>
</evidence>
<reference evidence="6" key="1">
    <citation type="journal article" date="2019" name="Int. J. Syst. Evol. Microbiol.">
        <title>The Global Catalogue of Microorganisms (GCM) 10K type strain sequencing project: providing services to taxonomists for standard genome sequencing and annotation.</title>
        <authorList>
            <consortium name="The Broad Institute Genomics Platform"/>
            <consortium name="The Broad Institute Genome Sequencing Center for Infectious Disease"/>
            <person name="Wu L."/>
            <person name="Ma J."/>
        </authorList>
    </citation>
    <scope>NUCLEOTIDE SEQUENCE [LARGE SCALE GENOMIC DNA]</scope>
    <source>
        <strain evidence="6">KCTC 22232</strain>
    </source>
</reference>
<feature type="signal peptide" evidence="3">
    <location>
        <begin position="1"/>
        <end position="25"/>
    </location>
</feature>
<accession>A0ABQ2ZMF8</accession>
<dbReference type="SMART" id="SM00054">
    <property type="entry name" value="EFh"/>
    <property type="match status" value="3"/>
</dbReference>
<dbReference type="CDD" id="cd00051">
    <property type="entry name" value="EFh"/>
    <property type="match status" value="2"/>
</dbReference>
<gene>
    <name evidence="5" type="ORF">GCM10008098_06440</name>
</gene>
<feature type="chain" id="PRO_5045199628" description="EF-hand domain-containing protein" evidence="3">
    <location>
        <begin position="26"/>
        <end position="170"/>
    </location>
</feature>
<dbReference type="PROSITE" id="PS00018">
    <property type="entry name" value="EF_HAND_1"/>
    <property type="match status" value="3"/>
</dbReference>
<dbReference type="RefSeq" id="WP_189439724.1">
    <property type="nucleotide sequence ID" value="NZ_BMXT01000001.1"/>
</dbReference>
<dbReference type="Pfam" id="PF13202">
    <property type="entry name" value="EF-hand_5"/>
    <property type="match status" value="3"/>
</dbReference>
<keyword evidence="2" id="KW-0677">Repeat</keyword>
<keyword evidence="1" id="KW-0479">Metal-binding</keyword>
<evidence type="ECO:0000313" key="5">
    <source>
        <dbReference type="EMBL" id="GGY17496.1"/>
    </source>
</evidence>
<feature type="domain" description="EF-hand" evidence="4">
    <location>
        <begin position="55"/>
        <end position="90"/>
    </location>
</feature>
<dbReference type="SUPFAM" id="SSF47473">
    <property type="entry name" value="EF-hand"/>
    <property type="match status" value="1"/>
</dbReference>
<evidence type="ECO:0000256" key="3">
    <source>
        <dbReference type="SAM" id="SignalP"/>
    </source>
</evidence>
<feature type="domain" description="EF-hand" evidence="4">
    <location>
        <begin position="92"/>
        <end position="127"/>
    </location>
</feature>
<comment type="caution">
    <text evidence="5">The sequence shown here is derived from an EMBL/GenBank/DDBJ whole genome shotgun (WGS) entry which is preliminary data.</text>
</comment>
<name>A0ABQ2ZMF8_9GAMM</name>
<proteinExistence type="predicted"/>
<evidence type="ECO:0000313" key="6">
    <source>
        <dbReference type="Proteomes" id="UP000621898"/>
    </source>
</evidence>
<dbReference type="InterPro" id="IPR002048">
    <property type="entry name" value="EF_hand_dom"/>
</dbReference>
<dbReference type="Proteomes" id="UP000621898">
    <property type="component" value="Unassembled WGS sequence"/>
</dbReference>
<dbReference type="InterPro" id="IPR018247">
    <property type="entry name" value="EF_Hand_1_Ca_BS"/>
</dbReference>
<protein>
    <recommendedName>
        <fullName evidence="4">EF-hand domain-containing protein</fullName>
    </recommendedName>
</protein>
<keyword evidence="6" id="KW-1185">Reference proteome</keyword>
<dbReference type="PROSITE" id="PS50222">
    <property type="entry name" value="EF_HAND_2"/>
    <property type="match status" value="3"/>
</dbReference>
<evidence type="ECO:0000256" key="1">
    <source>
        <dbReference type="ARBA" id="ARBA00022723"/>
    </source>
</evidence>
<organism evidence="5 6">
    <name type="scientific">Rhodanobacter panaciterrae</name>
    <dbReference type="NCBI Taxonomy" id="490572"/>
    <lineage>
        <taxon>Bacteria</taxon>
        <taxon>Pseudomonadati</taxon>
        <taxon>Pseudomonadota</taxon>
        <taxon>Gammaproteobacteria</taxon>
        <taxon>Lysobacterales</taxon>
        <taxon>Rhodanobacteraceae</taxon>
        <taxon>Rhodanobacter</taxon>
    </lineage>
</organism>